<dbReference type="PROSITE" id="PS50109">
    <property type="entry name" value="HIS_KIN"/>
    <property type="match status" value="1"/>
</dbReference>
<dbReference type="InterPro" id="IPR008358">
    <property type="entry name" value="Sig_transdc_His_kin/Pase_MprB"/>
</dbReference>
<dbReference type="InterPro" id="IPR003661">
    <property type="entry name" value="HisK_dim/P_dom"/>
</dbReference>
<dbReference type="InterPro" id="IPR001789">
    <property type="entry name" value="Sig_transdc_resp-reg_receiver"/>
</dbReference>
<dbReference type="InterPro" id="IPR011006">
    <property type="entry name" value="CheY-like_superfamily"/>
</dbReference>
<name>G0QRI1_ICHMU</name>
<dbReference type="PROSITE" id="PS50110">
    <property type="entry name" value="RESPONSE_REGULATORY"/>
    <property type="match status" value="1"/>
</dbReference>
<dbReference type="Gene3D" id="3.40.50.2300">
    <property type="match status" value="1"/>
</dbReference>
<feature type="domain" description="Histidine kinase" evidence="3">
    <location>
        <begin position="1"/>
        <end position="216"/>
    </location>
</feature>
<dbReference type="InterPro" id="IPR036890">
    <property type="entry name" value="HATPase_C_sf"/>
</dbReference>
<dbReference type="SUPFAM" id="SSF55874">
    <property type="entry name" value="ATPase domain of HSP90 chaperone/DNA topoisomerase II/histidine kinase"/>
    <property type="match status" value="1"/>
</dbReference>
<sequence length="328" mass="38169">AHDIRTPLQFIQQISKQCSNQITDEYIMQQLQNIDTNCQLLMSLLNDILDSQKMKQNKFNLVLVNFSLNQTLKELQELFKIQLKEKNIQFKIEIDGEIDFYSDQNRLKQILINFISNSIKFTQNGYIQITVIQLKNYLVKLKIQDNGCGIPLELQPKLFKEFSTFDYGNGYNKYGVGLGLALCQKLVNQLGPNQQINLESDGISGTQFSFYFYQNLDNRQIEINPYITEFSNSQKYYKDDEFLRKENRFNNILIVDDNIFNQLIIKKMFEQFEGDLICANNGQEAFTTAFVSEEEENEAAKSGADFIMLKPLDFNGMYKKLEGLINII</sequence>
<evidence type="ECO:0000259" key="4">
    <source>
        <dbReference type="PROSITE" id="PS50110"/>
    </source>
</evidence>
<dbReference type="Proteomes" id="UP000008983">
    <property type="component" value="Unassembled WGS sequence"/>
</dbReference>
<dbReference type="Gene3D" id="1.10.287.130">
    <property type="match status" value="1"/>
</dbReference>
<dbReference type="STRING" id="857967.G0QRI1"/>
<keyword evidence="6" id="KW-1185">Reference proteome</keyword>
<gene>
    <name evidence="5" type="ORF">IMG5_093480</name>
</gene>
<proteinExistence type="predicted"/>
<dbReference type="EMBL" id="GL983763">
    <property type="protein sequence ID" value="EGR32175.1"/>
    <property type="molecule type" value="Genomic_DNA"/>
</dbReference>
<accession>G0QRI1</accession>
<dbReference type="CDD" id="cd00082">
    <property type="entry name" value="HisKA"/>
    <property type="match status" value="1"/>
</dbReference>
<dbReference type="eggNOG" id="KOG0519">
    <property type="taxonomic scope" value="Eukaryota"/>
</dbReference>
<dbReference type="InParanoid" id="G0QRI1"/>
<evidence type="ECO:0008006" key="7">
    <source>
        <dbReference type="Google" id="ProtNLM"/>
    </source>
</evidence>
<dbReference type="AlphaFoldDB" id="G0QRI1"/>
<dbReference type="RefSeq" id="XP_004035661.1">
    <property type="nucleotide sequence ID" value="XM_004035613.1"/>
</dbReference>
<dbReference type="Pfam" id="PF02518">
    <property type="entry name" value="HATPase_c"/>
    <property type="match status" value="1"/>
</dbReference>
<keyword evidence="1" id="KW-0597">Phosphoprotein</keyword>
<feature type="non-terminal residue" evidence="5">
    <location>
        <position position="1"/>
    </location>
</feature>
<dbReference type="SUPFAM" id="SSF52172">
    <property type="entry name" value="CheY-like"/>
    <property type="match status" value="1"/>
</dbReference>
<evidence type="ECO:0000313" key="5">
    <source>
        <dbReference type="EMBL" id="EGR32175.1"/>
    </source>
</evidence>
<dbReference type="OMA" id="SACECAS"/>
<reference evidence="5 6" key="1">
    <citation type="submission" date="2011-07" db="EMBL/GenBank/DDBJ databases">
        <authorList>
            <person name="Coyne R."/>
            <person name="Brami D."/>
            <person name="Johnson J."/>
            <person name="Hostetler J."/>
            <person name="Hannick L."/>
            <person name="Clark T."/>
            <person name="Cassidy-Hanley D."/>
            <person name="Inman J."/>
        </authorList>
    </citation>
    <scope>NUCLEOTIDE SEQUENCE [LARGE SCALE GENOMIC DNA]</scope>
    <source>
        <strain evidence="5 6">G5</strain>
    </source>
</reference>
<evidence type="ECO:0000259" key="3">
    <source>
        <dbReference type="PROSITE" id="PS50109"/>
    </source>
</evidence>
<dbReference type="Gene3D" id="3.30.565.10">
    <property type="entry name" value="Histidine kinase-like ATPase, C-terminal domain"/>
    <property type="match status" value="1"/>
</dbReference>
<dbReference type="GO" id="GO:0016020">
    <property type="term" value="C:membrane"/>
    <property type="evidence" value="ECO:0007669"/>
    <property type="project" value="InterPro"/>
</dbReference>
<dbReference type="PRINTS" id="PR01780">
    <property type="entry name" value="LANTIREGPROT"/>
</dbReference>
<comment type="caution">
    <text evidence="2">Lacks conserved residue(s) required for the propagation of feature annotation.</text>
</comment>
<dbReference type="SUPFAM" id="SSF47384">
    <property type="entry name" value="Homodimeric domain of signal transducing histidine kinase"/>
    <property type="match status" value="1"/>
</dbReference>
<dbReference type="InterPro" id="IPR005467">
    <property type="entry name" value="His_kinase_dom"/>
</dbReference>
<evidence type="ECO:0000256" key="2">
    <source>
        <dbReference type="PROSITE-ProRule" id="PRU00169"/>
    </source>
</evidence>
<evidence type="ECO:0000256" key="1">
    <source>
        <dbReference type="ARBA" id="ARBA00022553"/>
    </source>
</evidence>
<evidence type="ECO:0000313" key="6">
    <source>
        <dbReference type="Proteomes" id="UP000008983"/>
    </source>
</evidence>
<dbReference type="PANTHER" id="PTHR43719:SF28">
    <property type="entry name" value="PEROXIDE STRESS-ACTIVATED HISTIDINE KINASE MAK1-RELATED"/>
    <property type="match status" value="1"/>
</dbReference>
<dbReference type="InterPro" id="IPR003594">
    <property type="entry name" value="HATPase_dom"/>
</dbReference>
<dbReference type="SMART" id="SM00387">
    <property type="entry name" value="HATPase_c"/>
    <property type="match status" value="1"/>
</dbReference>
<organism evidence="5 6">
    <name type="scientific">Ichthyophthirius multifiliis</name>
    <name type="common">White spot disease agent</name>
    <name type="synonym">Ich</name>
    <dbReference type="NCBI Taxonomy" id="5932"/>
    <lineage>
        <taxon>Eukaryota</taxon>
        <taxon>Sar</taxon>
        <taxon>Alveolata</taxon>
        <taxon>Ciliophora</taxon>
        <taxon>Intramacronucleata</taxon>
        <taxon>Oligohymenophorea</taxon>
        <taxon>Hymenostomatida</taxon>
        <taxon>Ophryoglenina</taxon>
        <taxon>Ichthyophthirius</taxon>
    </lineage>
</organism>
<dbReference type="GO" id="GO:0000155">
    <property type="term" value="F:phosphorelay sensor kinase activity"/>
    <property type="evidence" value="ECO:0007669"/>
    <property type="project" value="InterPro"/>
</dbReference>
<feature type="domain" description="Response regulatory" evidence="4">
    <location>
        <begin position="251"/>
        <end position="328"/>
    </location>
</feature>
<dbReference type="InterPro" id="IPR036097">
    <property type="entry name" value="HisK_dim/P_sf"/>
</dbReference>
<dbReference type="InterPro" id="IPR050956">
    <property type="entry name" value="2C_system_His_kinase"/>
</dbReference>
<protein>
    <recommendedName>
        <fullName evidence="7">Histidine kinase</fullName>
    </recommendedName>
</protein>
<dbReference type="GeneID" id="14908330"/>
<dbReference type="OrthoDB" id="301260at2759"/>
<dbReference type="PANTHER" id="PTHR43719">
    <property type="entry name" value="TWO-COMPONENT HISTIDINE KINASE"/>
    <property type="match status" value="1"/>
</dbReference>